<dbReference type="InterPro" id="IPR051081">
    <property type="entry name" value="HTH_MetalResp_TranReg"/>
</dbReference>
<dbReference type="PROSITE" id="PS50987">
    <property type="entry name" value="HTH_ARSR_2"/>
    <property type="match status" value="1"/>
</dbReference>
<dbReference type="Gene3D" id="1.10.10.10">
    <property type="entry name" value="Winged helix-like DNA-binding domain superfamily/Winged helix DNA-binding domain"/>
    <property type="match status" value="1"/>
</dbReference>
<dbReference type="Pfam" id="PF12840">
    <property type="entry name" value="HTH_20"/>
    <property type="match status" value="1"/>
</dbReference>
<dbReference type="RefSeq" id="WP_026220618.1">
    <property type="nucleotide sequence ID" value="NZ_LLZU01000036.1"/>
</dbReference>
<evidence type="ECO:0000259" key="4">
    <source>
        <dbReference type="PROSITE" id="PS50987"/>
    </source>
</evidence>
<keyword evidence="1" id="KW-0805">Transcription regulation</keyword>
<dbReference type="InterPro" id="IPR036388">
    <property type="entry name" value="WH-like_DNA-bd_sf"/>
</dbReference>
<dbReference type="GO" id="GO:0003677">
    <property type="term" value="F:DNA binding"/>
    <property type="evidence" value="ECO:0007669"/>
    <property type="project" value="UniProtKB-KW"/>
</dbReference>
<dbReference type="PANTHER" id="PTHR33154:SF33">
    <property type="entry name" value="TRANSCRIPTIONAL REPRESSOR SDPR"/>
    <property type="match status" value="1"/>
</dbReference>
<gene>
    <name evidence="5" type="ORF">AQ490_06920</name>
</gene>
<dbReference type="EMBL" id="LLZU01000036">
    <property type="protein sequence ID" value="KRV47618.1"/>
    <property type="molecule type" value="Genomic_DNA"/>
</dbReference>
<dbReference type="InterPro" id="IPR001845">
    <property type="entry name" value="HTH_ArsR_DNA-bd_dom"/>
</dbReference>
<keyword evidence="6" id="KW-1185">Reference proteome</keyword>
<evidence type="ECO:0000313" key="6">
    <source>
        <dbReference type="Proteomes" id="UP000050867"/>
    </source>
</evidence>
<sequence length="107" mass="11711">MGTYQEGLGALGDPTRRAIFERLGRGPCAVGELAAELPVSRPAVSQHLKVLVRVGLVTCEAVGTRRVYRLDPQGVDALRTYFEHFWTQALTGFSQAVEAPPREDNDT</sequence>
<evidence type="ECO:0000256" key="3">
    <source>
        <dbReference type="ARBA" id="ARBA00023163"/>
    </source>
</evidence>
<dbReference type="AlphaFoldDB" id="A0A0T6LP10"/>
<dbReference type="eggNOG" id="COG0640">
    <property type="taxonomic scope" value="Bacteria"/>
</dbReference>
<accession>A0A0T6LP10</accession>
<dbReference type="STRING" id="76728.AQ490_06920"/>
<dbReference type="SUPFAM" id="SSF46785">
    <property type="entry name" value="Winged helix' DNA-binding domain"/>
    <property type="match status" value="1"/>
</dbReference>
<dbReference type="OrthoDB" id="9806976at2"/>
<dbReference type="InterPro" id="IPR011991">
    <property type="entry name" value="ArsR-like_HTH"/>
</dbReference>
<feature type="domain" description="HTH arsR-type" evidence="4">
    <location>
        <begin position="1"/>
        <end position="90"/>
    </location>
</feature>
<dbReference type="SMART" id="SM00418">
    <property type="entry name" value="HTH_ARSR"/>
    <property type="match status" value="1"/>
</dbReference>
<dbReference type="PRINTS" id="PR00778">
    <property type="entry name" value="HTHARSR"/>
</dbReference>
<keyword evidence="2" id="KW-0238">DNA-binding</keyword>
<evidence type="ECO:0000256" key="1">
    <source>
        <dbReference type="ARBA" id="ARBA00023015"/>
    </source>
</evidence>
<evidence type="ECO:0000313" key="5">
    <source>
        <dbReference type="EMBL" id="KRV47618.1"/>
    </source>
</evidence>
<dbReference type="CDD" id="cd00090">
    <property type="entry name" value="HTH_ARSR"/>
    <property type="match status" value="1"/>
</dbReference>
<dbReference type="Proteomes" id="UP000050867">
    <property type="component" value="Unassembled WGS sequence"/>
</dbReference>
<name>A0A0T6LP10_WENVI</name>
<proteinExistence type="predicted"/>
<reference evidence="5 6" key="1">
    <citation type="submission" date="2015-10" db="EMBL/GenBank/DDBJ databases">
        <title>Draft genome sequence of pyrrolomycin-producing Streptomyces vitaminophilus.</title>
        <authorList>
            <person name="Graham D.E."/>
            <person name="Mahan K.M."/>
            <person name="Klingeman D.M."/>
            <person name="Hettich R.L."/>
            <person name="Parry R.J."/>
        </authorList>
    </citation>
    <scope>NUCLEOTIDE SEQUENCE [LARGE SCALE GENOMIC DNA]</scope>
    <source>
        <strain evidence="5 6">ATCC 31673</strain>
    </source>
</reference>
<dbReference type="PANTHER" id="PTHR33154">
    <property type="entry name" value="TRANSCRIPTIONAL REGULATOR, ARSR FAMILY"/>
    <property type="match status" value="1"/>
</dbReference>
<dbReference type="InterPro" id="IPR036390">
    <property type="entry name" value="WH_DNA-bd_sf"/>
</dbReference>
<evidence type="ECO:0000256" key="2">
    <source>
        <dbReference type="ARBA" id="ARBA00023125"/>
    </source>
</evidence>
<dbReference type="GO" id="GO:0003700">
    <property type="term" value="F:DNA-binding transcription factor activity"/>
    <property type="evidence" value="ECO:0007669"/>
    <property type="project" value="InterPro"/>
</dbReference>
<organism evidence="5 6">
    <name type="scientific">Wenjunlia vitaminophila</name>
    <name type="common">Streptomyces vitaminophilus</name>
    <dbReference type="NCBI Taxonomy" id="76728"/>
    <lineage>
        <taxon>Bacteria</taxon>
        <taxon>Bacillati</taxon>
        <taxon>Actinomycetota</taxon>
        <taxon>Actinomycetes</taxon>
        <taxon>Kitasatosporales</taxon>
        <taxon>Streptomycetaceae</taxon>
        <taxon>Wenjunlia</taxon>
    </lineage>
</organism>
<keyword evidence="3" id="KW-0804">Transcription</keyword>
<protein>
    <submittedName>
        <fullName evidence="5">ArsR family transcriptional regulator</fullName>
    </submittedName>
</protein>
<dbReference type="NCBIfam" id="NF033788">
    <property type="entry name" value="HTH_metalloreg"/>
    <property type="match status" value="1"/>
</dbReference>
<comment type="caution">
    <text evidence="5">The sequence shown here is derived from an EMBL/GenBank/DDBJ whole genome shotgun (WGS) entry which is preliminary data.</text>
</comment>